<evidence type="ECO:0000256" key="3">
    <source>
        <dbReference type="ARBA" id="ARBA00023015"/>
    </source>
</evidence>
<evidence type="ECO:0000313" key="9">
    <source>
        <dbReference type="EMBL" id="CAI8012654.1"/>
    </source>
</evidence>
<dbReference type="Proteomes" id="UP001174909">
    <property type="component" value="Unassembled WGS sequence"/>
</dbReference>
<organism evidence="9 10">
    <name type="scientific">Geodia barretti</name>
    <name type="common">Barrett's horny sponge</name>
    <dbReference type="NCBI Taxonomy" id="519541"/>
    <lineage>
        <taxon>Eukaryota</taxon>
        <taxon>Metazoa</taxon>
        <taxon>Porifera</taxon>
        <taxon>Demospongiae</taxon>
        <taxon>Heteroscleromorpha</taxon>
        <taxon>Tetractinellida</taxon>
        <taxon>Astrophorina</taxon>
        <taxon>Geodiidae</taxon>
        <taxon>Geodia</taxon>
    </lineage>
</organism>
<evidence type="ECO:0000256" key="4">
    <source>
        <dbReference type="ARBA" id="ARBA00023163"/>
    </source>
</evidence>
<dbReference type="GO" id="GO:0006281">
    <property type="term" value="P:DNA repair"/>
    <property type="evidence" value="ECO:0007669"/>
    <property type="project" value="InterPro"/>
</dbReference>
<proteinExistence type="predicted"/>
<dbReference type="Pfam" id="PF05499">
    <property type="entry name" value="DMAP1"/>
    <property type="match status" value="1"/>
</dbReference>
<protein>
    <submittedName>
        <fullName evidence="9">DNA methyltransferase 1-associated protein 1</fullName>
    </submittedName>
</protein>
<evidence type="ECO:0000259" key="7">
    <source>
        <dbReference type="Pfam" id="PF05499"/>
    </source>
</evidence>
<feature type="domain" description="DNA methyltransferase 1-associated 1" evidence="7">
    <location>
        <begin position="76"/>
        <end position="242"/>
    </location>
</feature>
<dbReference type="GO" id="GO:0032259">
    <property type="term" value="P:methylation"/>
    <property type="evidence" value="ECO:0007669"/>
    <property type="project" value="UniProtKB-KW"/>
</dbReference>
<feature type="compositionally biased region" description="Polar residues" evidence="6">
    <location>
        <begin position="121"/>
        <end position="139"/>
    </location>
</feature>
<keyword evidence="2" id="KW-0156">Chromatin regulator</keyword>
<dbReference type="InterPro" id="IPR027109">
    <property type="entry name" value="Swc4/Dmap1"/>
</dbReference>
<feature type="region of interest" description="Disordered" evidence="6">
    <location>
        <begin position="107"/>
        <end position="147"/>
    </location>
</feature>
<dbReference type="PANTHER" id="PTHR12855">
    <property type="entry name" value="DNA METHYLTRANSFERASE 1-ASSOCIATED PROTEIN 1 FAMILY MEMBER"/>
    <property type="match status" value="1"/>
</dbReference>
<keyword evidence="5" id="KW-0539">Nucleus</keyword>
<dbReference type="AlphaFoldDB" id="A0AA35W9T1"/>
<dbReference type="Gene3D" id="1.10.10.60">
    <property type="entry name" value="Homeodomain-like"/>
    <property type="match status" value="1"/>
</dbReference>
<evidence type="ECO:0000259" key="8">
    <source>
        <dbReference type="Pfam" id="PF16282"/>
    </source>
</evidence>
<sequence>MFDLRFIMVQDRFDKAKYQSRSVEELKERYFSVCNRLVKARGGEEGDMIAFDAPHEVKRKMQMERLLARTKEQVEEEEMLCAELKKIEMRKKEREKKQQDLQKLISAAEQNTSEAKKTPSTKKYSMSSKKARSTATPSHSKSDGSVVFKSYDKSSGVSLRSSKMKTPMTLGQKKTKAIDQLLDELGVGDPSGLKPMPTEQICVQFNELRNDILLLLDLKAACDACDFELQSLKHRYENLSEHQQAKISMPEATPATPKKSLGSNIFVLDAVATATGGRKRRLTISEPGLKKSRKS</sequence>
<evidence type="ECO:0000256" key="2">
    <source>
        <dbReference type="ARBA" id="ARBA00022853"/>
    </source>
</evidence>
<dbReference type="Pfam" id="PF16282">
    <property type="entry name" value="SANT_DAMP1_like"/>
    <property type="match status" value="1"/>
</dbReference>
<dbReference type="PANTHER" id="PTHR12855:SF10">
    <property type="entry name" value="DNA METHYLTRANSFERASE 1-ASSOCIATED PROTEIN 1"/>
    <property type="match status" value="1"/>
</dbReference>
<dbReference type="GO" id="GO:0006338">
    <property type="term" value="P:chromatin remodeling"/>
    <property type="evidence" value="ECO:0007669"/>
    <property type="project" value="InterPro"/>
</dbReference>
<dbReference type="GO" id="GO:0003714">
    <property type="term" value="F:transcription corepressor activity"/>
    <property type="evidence" value="ECO:0007669"/>
    <property type="project" value="TreeGrafter"/>
</dbReference>
<keyword evidence="4" id="KW-0804">Transcription</keyword>
<keyword evidence="9" id="KW-0808">Transferase</keyword>
<dbReference type="GO" id="GO:0008168">
    <property type="term" value="F:methyltransferase activity"/>
    <property type="evidence" value="ECO:0007669"/>
    <property type="project" value="UniProtKB-KW"/>
</dbReference>
<gene>
    <name evidence="9" type="ORF">GBAR_LOCUS8104</name>
</gene>
<evidence type="ECO:0000256" key="5">
    <source>
        <dbReference type="ARBA" id="ARBA00023242"/>
    </source>
</evidence>
<comment type="caution">
    <text evidence="9">The sequence shown here is derived from an EMBL/GenBank/DDBJ whole genome shotgun (WGS) entry which is preliminary data.</text>
</comment>
<dbReference type="InterPro" id="IPR008468">
    <property type="entry name" value="DMAP1"/>
</dbReference>
<feature type="domain" description="DAMP1 SANT/Myb-like" evidence="8">
    <location>
        <begin position="2"/>
        <end position="38"/>
    </location>
</feature>
<comment type="subcellular location">
    <subcellularLocation>
        <location evidence="1">Nucleus</location>
    </subcellularLocation>
</comment>
<dbReference type="GO" id="GO:0000122">
    <property type="term" value="P:negative regulation of transcription by RNA polymerase II"/>
    <property type="evidence" value="ECO:0007669"/>
    <property type="project" value="TreeGrafter"/>
</dbReference>
<keyword evidence="3" id="KW-0805">Transcription regulation</keyword>
<dbReference type="GO" id="GO:0000812">
    <property type="term" value="C:Swr1 complex"/>
    <property type="evidence" value="ECO:0007669"/>
    <property type="project" value="TreeGrafter"/>
</dbReference>
<evidence type="ECO:0000256" key="6">
    <source>
        <dbReference type="SAM" id="MobiDB-lite"/>
    </source>
</evidence>
<dbReference type="InterPro" id="IPR032563">
    <property type="entry name" value="DAMP1_SANT-like"/>
</dbReference>
<evidence type="ECO:0000256" key="1">
    <source>
        <dbReference type="ARBA" id="ARBA00004123"/>
    </source>
</evidence>
<dbReference type="GO" id="GO:0035267">
    <property type="term" value="C:NuA4 histone acetyltransferase complex"/>
    <property type="evidence" value="ECO:0007669"/>
    <property type="project" value="InterPro"/>
</dbReference>
<reference evidence="9" key="1">
    <citation type="submission" date="2023-03" db="EMBL/GenBank/DDBJ databases">
        <authorList>
            <person name="Steffen K."/>
            <person name="Cardenas P."/>
        </authorList>
    </citation>
    <scope>NUCLEOTIDE SEQUENCE</scope>
</reference>
<keyword evidence="9" id="KW-0489">Methyltransferase</keyword>
<keyword evidence="10" id="KW-1185">Reference proteome</keyword>
<evidence type="ECO:0000313" key="10">
    <source>
        <dbReference type="Proteomes" id="UP001174909"/>
    </source>
</evidence>
<name>A0AA35W9T1_GEOBA</name>
<accession>A0AA35W9T1</accession>
<dbReference type="EMBL" id="CASHTH010001204">
    <property type="protein sequence ID" value="CAI8012654.1"/>
    <property type="molecule type" value="Genomic_DNA"/>
</dbReference>